<dbReference type="STRING" id="869212.Turpa_2696"/>
<keyword evidence="3" id="KW-1185">Reference proteome</keyword>
<keyword evidence="1" id="KW-0802">TPR repeat</keyword>
<dbReference type="InterPro" id="IPR011990">
    <property type="entry name" value="TPR-like_helical_dom_sf"/>
</dbReference>
<dbReference type="Proteomes" id="UP000006048">
    <property type="component" value="Chromosome"/>
</dbReference>
<dbReference type="RefSeq" id="WP_014803837.1">
    <property type="nucleotide sequence ID" value="NC_018020.1"/>
</dbReference>
<dbReference type="KEGG" id="tpx:Turpa_2696"/>
<feature type="repeat" description="TPR" evidence="1">
    <location>
        <begin position="9"/>
        <end position="42"/>
    </location>
</feature>
<protein>
    <submittedName>
        <fullName evidence="2">Uncharacterized protein</fullName>
    </submittedName>
</protein>
<dbReference type="SUPFAM" id="SSF48452">
    <property type="entry name" value="TPR-like"/>
    <property type="match status" value="1"/>
</dbReference>
<reference evidence="2 3" key="1">
    <citation type="submission" date="2012-06" db="EMBL/GenBank/DDBJ databases">
        <title>The complete chromosome of genome of Turneriella parva DSM 21527.</title>
        <authorList>
            <consortium name="US DOE Joint Genome Institute (JGI-PGF)"/>
            <person name="Lucas S."/>
            <person name="Han J."/>
            <person name="Lapidus A."/>
            <person name="Bruce D."/>
            <person name="Goodwin L."/>
            <person name="Pitluck S."/>
            <person name="Peters L."/>
            <person name="Kyrpides N."/>
            <person name="Mavromatis K."/>
            <person name="Ivanova N."/>
            <person name="Mikhailova N."/>
            <person name="Chertkov O."/>
            <person name="Detter J.C."/>
            <person name="Tapia R."/>
            <person name="Han C."/>
            <person name="Land M."/>
            <person name="Hauser L."/>
            <person name="Markowitz V."/>
            <person name="Cheng J.-F."/>
            <person name="Hugenholtz P."/>
            <person name="Woyke T."/>
            <person name="Wu D."/>
            <person name="Gronow S."/>
            <person name="Wellnitz S."/>
            <person name="Brambilla E."/>
            <person name="Klenk H.-P."/>
            <person name="Eisen J.A."/>
        </authorList>
    </citation>
    <scope>NUCLEOTIDE SEQUENCE [LARGE SCALE GENOMIC DNA]</scope>
    <source>
        <strain evidence="3">ATCC BAA-1111 / DSM 21527 / NCTC 11395 / H</strain>
    </source>
</reference>
<sequence>MLSEQMQQVLAAYNDGLALYKKREFKMAAEMFKKALAIKKDDGPSQVYLERCEHFIEEPPPADWDGVYVMKTK</sequence>
<organism evidence="2 3">
    <name type="scientific">Turneriella parva (strain ATCC BAA-1111 / DSM 21527 / NCTC 11395 / H)</name>
    <name type="common">Leptospira parva</name>
    <dbReference type="NCBI Taxonomy" id="869212"/>
    <lineage>
        <taxon>Bacteria</taxon>
        <taxon>Pseudomonadati</taxon>
        <taxon>Spirochaetota</taxon>
        <taxon>Spirochaetia</taxon>
        <taxon>Leptospirales</taxon>
        <taxon>Leptospiraceae</taxon>
        <taxon>Turneriella</taxon>
    </lineage>
</organism>
<dbReference type="AlphaFoldDB" id="I4B7S8"/>
<evidence type="ECO:0000313" key="3">
    <source>
        <dbReference type="Proteomes" id="UP000006048"/>
    </source>
</evidence>
<accession>I4B7S8</accession>
<evidence type="ECO:0000256" key="1">
    <source>
        <dbReference type="PROSITE-ProRule" id="PRU00339"/>
    </source>
</evidence>
<evidence type="ECO:0000313" key="2">
    <source>
        <dbReference type="EMBL" id="AFM13335.1"/>
    </source>
</evidence>
<dbReference type="OrthoDB" id="342059at2"/>
<dbReference type="HOGENOM" id="CLU_2700262_0_0_12"/>
<proteinExistence type="predicted"/>
<dbReference type="PATRIC" id="fig|869212.3.peg.2717"/>
<name>I4B7S8_TURPD</name>
<dbReference type="Gene3D" id="1.25.40.10">
    <property type="entry name" value="Tetratricopeptide repeat domain"/>
    <property type="match status" value="1"/>
</dbReference>
<dbReference type="PROSITE" id="PS50005">
    <property type="entry name" value="TPR"/>
    <property type="match status" value="1"/>
</dbReference>
<dbReference type="InterPro" id="IPR019734">
    <property type="entry name" value="TPR_rpt"/>
</dbReference>
<gene>
    <name evidence="2" type="ordered locus">Turpa_2696</name>
</gene>
<dbReference type="EMBL" id="CP002959">
    <property type="protein sequence ID" value="AFM13335.1"/>
    <property type="molecule type" value="Genomic_DNA"/>
</dbReference>